<dbReference type="Proteomes" id="UP000318102">
    <property type="component" value="Unassembled WGS sequence"/>
</dbReference>
<name>A0A559J4E8_9BACL</name>
<protein>
    <submittedName>
        <fullName evidence="1">Uncharacterized protein</fullName>
    </submittedName>
</protein>
<dbReference type="AlphaFoldDB" id="A0A559J4E8"/>
<keyword evidence="2" id="KW-1185">Reference proteome</keyword>
<reference evidence="1 2" key="1">
    <citation type="submission" date="2019-07" db="EMBL/GenBank/DDBJ databases">
        <authorList>
            <person name="Kim J."/>
        </authorList>
    </citation>
    <scope>NUCLEOTIDE SEQUENCE [LARGE SCALE GENOMIC DNA]</scope>
    <source>
        <strain evidence="1 2">N4</strain>
    </source>
</reference>
<gene>
    <name evidence="1" type="ORF">FPZ44_15175</name>
</gene>
<comment type="caution">
    <text evidence="1">The sequence shown here is derived from an EMBL/GenBank/DDBJ whole genome shotgun (WGS) entry which is preliminary data.</text>
</comment>
<dbReference type="OrthoDB" id="2692034at2"/>
<sequence>MVIVVRHRPDDGAAKQTLDFFAQILHEDHMLTSVADQVNENTYTVTYEREGQINQAEFDIILCEQLWHDIESNPKYNE</sequence>
<accession>A0A559J4E8</accession>
<evidence type="ECO:0000313" key="1">
    <source>
        <dbReference type="EMBL" id="TVX94765.1"/>
    </source>
</evidence>
<proteinExistence type="predicted"/>
<dbReference type="EMBL" id="VNJK01000001">
    <property type="protein sequence ID" value="TVX94765.1"/>
    <property type="molecule type" value="Genomic_DNA"/>
</dbReference>
<organism evidence="1 2">
    <name type="scientific">Paenibacillus agilis</name>
    <dbReference type="NCBI Taxonomy" id="3020863"/>
    <lineage>
        <taxon>Bacteria</taxon>
        <taxon>Bacillati</taxon>
        <taxon>Bacillota</taxon>
        <taxon>Bacilli</taxon>
        <taxon>Bacillales</taxon>
        <taxon>Paenibacillaceae</taxon>
        <taxon>Paenibacillus</taxon>
    </lineage>
</organism>
<evidence type="ECO:0000313" key="2">
    <source>
        <dbReference type="Proteomes" id="UP000318102"/>
    </source>
</evidence>